<dbReference type="InterPro" id="IPR000396">
    <property type="entry name" value="Pdiesterase2"/>
</dbReference>
<evidence type="ECO:0000256" key="5">
    <source>
        <dbReference type="SAM" id="SignalP"/>
    </source>
</evidence>
<comment type="similarity">
    <text evidence="3 4">Belongs to the cyclic nucleotide phosphodiesterase class-II family.</text>
</comment>
<accession>A0AAX0YWN7</accession>
<dbReference type="AlphaFoldDB" id="A0AAX0YWN7"/>
<dbReference type="CDD" id="cd07735">
    <property type="entry name" value="class_II_PDE_MBL-fold"/>
    <property type="match status" value="1"/>
</dbReference>
<dbReference type="PANTHER" id="PTHR28283:SF1">
    <property type="entry name" value="3',5'-CYCLIC-NUCLEOTIDE PHOSPHODIESTERASE 1"/>
    <property type="match status" value="1"/>
</dbReference>
<comment type="caution">
    <text evidence="6">The sequence shown here is derived from an EMBL/GenBank/DDBJ whole genome shotgun (WGS) entry which is preliminary data.</text>
</comment>
<dbReference type="Proteomes" id="UP000240728">
    <property type="component" value="Unassembled WGS sequence"/>
</dbReference>
<protein>
    <submittedName>
        <fullName evidence="6">3',5'-cyclic-nucleotide phosphodiesterase</fullName>
    </submittedName>
</protein>
<dbReference type="InterPro" id="IPR036866">
    <property type="entry name" value="RibonucZ/Hydroxyglut_hydro"/>
</dbReference>
<dbReference type="PROSITE" id="PS00607">
    <property type="entry name" value="PDEASE_II"/>
    <property type="match status" value="1"/>
</dbReference>
<keyword evidence="2 4" id="KW-0114">cAMP</keyword>
<evidence type="ECO:0000313" key="7">
    <source>
        <dbReference type="Proteomes" id="UP000240728"/>
    </source>
</evidence>
<evidence type="ECO:0000313" key="6">
    <source>
        <dbReference type="EMBL" id="PSX45041.1"/>
    </source>
</evidence>
<evidence type="ECO:0000256" key="1">
    <source>
        <dbReference type="ARBA" id="ARBA00022801"/>
    </source>
</evidence>
<dbReference type="GO" id="GO:0004115">
    <property type="term" value="F:3',5'-cyclic-AMP phosphodiesterase activity"/>
    <property type="evidence" value="ECO:0007669"/>
    <property type="project" value="UniProtKB-UniRule"/>
</dbReference>
<keyword evidence="7" id="KW-1185">Reference proteome</keyword>
<feature type="chain" id="PRO_5043768602" evidence="5">
    <location>
        <begin position="20"/>
        <end position="330"/>
    </location>
</feature>
<dbReference type="Pfam" id="PF02112">
    <property type="entry name" value="PDEase_II"/>
    <property type="match status" value="1"/>
</dbReference>
<evidence type="ECO:0000256" key="3">
    <source>
        <dbReference type="ARBA" id="ARBA00025762"/>
    </source>
</evidence>
<evidence type="ECO:0000256" key="2">
    <source>
        <dbReference type="ARBA" id="ARBA00023149"/>
    </source>
</evidence>
<dbReference type="GO" id="GO:0047555">
    <property type="term" value="F:3',5'-cyclic-GMP phosphodiesterase activity"/>
    <property type="evidence" value="ECO:0007669"/>
    <property type="project" value="TreeGrafter"/>
</dbReference>
<dbReference type="SUPFAM" id="SSF56281">
    <property type="entry name" value="Metallo-hydrolase/oxidoreductase"/>
    <property type="match status" value="1"/>
</dbReference>
<dbReference type="Gene3D" id="3.60.15.10">
    <property type="entry name" value="Ribonuclease Z/Hydroxyacylglutathione hydrolase-like"/>
    <property type="match status" value="1"/>
</dbReference>
<proteinExistence type="inferred from homology"/>
<dbReference type="GO" id="GO:0006198">
    <property type="term" value="P:cAMP catabolic process"/>
    <property type="evidence" value="ECO:0007669"/>
    <property type="project" value="UniProtKB-UniRule"/>
</dbReference>
<keyword evidence="5" id="KW-0732">Signal</keyword>
<dbReference type="InterPro" id="IPR024225">
    <property type="entry name" value="cAMP-PdiesteraseII_CS"/>
</dbReference>
<sequence length="330" mass="36724">MFKKSLLVLLCSFSAYAQAGFDVITLGSKGGIQDGNLTAFLIKDTHDTHDTNYVTLDAGTVVNGLIVADEKQAFKDIKLPKDSPYTKVGYVLREKIKGYLISHAHLDHLAGMIITSPDDSRKYIYGLPSVNGTITETYFNWQAWPNFGNRGQGYQLGKYQYRDLSAQKWLPIKDTYLHAKALPLSHAGIESSAFLIKNNHKQVMVYLGDTGADSVEQSDHLNSLWSTLAPYIKNKQLKGIMIETSFTNKVPERSLYGHLTPKLLLEELAVLEYKAGGKGSLTGLPIVITHIKYSLLKNIDPQSIIKQQLNAGNTFGVTFHFPVQGERFIL</sequence>
<organism evidence="6 7">
    <name type="scientific">Photobacterium kishitanii</name>
    <dbReference type="NCBI Taxonomy" id="318456"/>
    <lineage>
        <taxon>Bacteria</taxon>
        <taxon>Pseudomonadati</taxon>
        <taxon>Pseudomonadota</taxon>
        <taxon>Gammaproteobacteria</taxon>
        <taxon>Vibrionales</taxon>
        <taxon>Vibrionaceae</taxon>
        <taxon>Photobacterium</taxon>
    </lineage>
</organism>
<feature type="signal peptide" evidence="5">
    <location>
        <begin position="1"/>
        <end position="19"/>
    </location>
</feature>
<dbReference type="PRINTS" id="PR00388">
    <property type="entry name" value="PDIESTERASE2"/>
</dbReference>
<gene>
    <name evidence="6" type="ORF">C0W53_10710</name>
</gene>
<dbReference type="EMBL" id="PYOZ01000005">
    <property type="protein sequence ID" value="PSX45041.1"/>
    <property type="molecule type" value="Genomic_DNA"/>
</dbReference>
<keyword evidence="1 4" id="KW-0378">Hydrolase</keyword>
<reference evidence="6 7" key="1">
    <citation type="submission" date="2018-01" db="EMBL/GenBank/DDBJ databases">
        <title>Whole genome sequencing of Histamine producing bacteria.</title>
        <authorList>
            <person name="Butler K."/>
        </authorList>
    </citation>
    <scope>NUCLEOTIDE SEQUENCE [LARGE SCALE GENOMIC DNA]</scope>
    <source>
        <strain evidence="6 7">A1-4</strain>
    </source>
</reference>
<evidence type="ECO:0000256" key="4">
    <source>
        <dbReference type="PIRNR" id="PIRNR000962"/>
    </source>
</evidence>
<dbReference type="GO" id="GO:1902660">
    <property type="term" value="P:negative regulation of glucose mediated signaling pathway"/>
    <property type="evidence" value="ECO:0007669"/>
    <property type="project" value="TreeGrafter"/>
</dbReference>
<name>A0AAX0YWN7_9GAMM</name>
<dbReference type="RefSeq" id="WP_045042796.1">
    <property type="nucleotide sequence ID" value="NZ_JZTB01000020.1"/>
</dbReference>
<dbReference type="PANTHER" id="PTHR28283">
    <property type="entry name" value="3',5'-CYCLIC-NUCLEOTIDE PHOSPHODIESTERASE 1"/>
    <property type="match status" value="1"/>
</dbReference>
<dbReference type="PIRSF" id="PIRSF000962">
    <property type="entry name" value="Cyc_nuc_PDEase"/>
    <property type="match status" value="1"/>
</dbReference>